<name>A0A939IWP4_9CORY</name>
<dbReference type="Proteomes" id="UP000664332">
    <property type="component" value="Unassembled WGS sequence"/>
</dbReference>
<comment type="caution">
    <text evidence="2">The sequence shown here is derived from an EMBL/GenBank/DDBJ whole genome shotgun (WGS) entry which is preliminary data.</text>
</comment>
<keyword evidence="1" id="KW-0812">Transmembrane</keyword>
<feature type="transmembrane region" description="Helical" evidence="1">
    <location>
        <begin position="229"/>
        <end position="248"/>
    </location>
</feature>
<dbReference type="EMBL" id="JAFLEQ010000005">
    <property type="protein sequence ID" value="MBN9643640.1"/>
    <property type="molecule type" value="Genomic_DNA"/>
</dbReference>
<organism evidence="2 3">
    <name type="scientific">Corynebacterium mendelii</name>
    <dbReference type="NCBI Taxonomy" id="2765362"/>
    <lineage>
        <taxon>Bacteria</taxon>
        <taxon>Bacillati</taxon>
        <taxon>Actinomycetota</taxon>
        <taxon>Actinomycetes</taxon>
        <taxon>Mycobacteriales</taxon>
        <taxon>Corynebacteriaceae</taxon>
        <taxon>Corynebacterium</taxon>
    </lineage>
</organism>
<dbReference type="GO" id="GO:0005886">
    <property type="term" value="C:plasma membrane"/>
    <property type="evidence" value="ECO:0007669"/>
    <property type="project" value="UniProtKB-SubCell"/>
</dbReference>
<dbReference type="GO" id="GO:0140359">
    <property type="term" value="F:ABC-type transporter activity"/>
    <property type="evidence" value="ECO:0007669"/>
    <property type="project" value="InterPro"/>
</dbReference>
<sequence length="253" mass="25150">MFSLLVSREITATVNTWRIWVIGGVLVFSALAAPAVAAFTPQILHALAGSEFEALAATEPGPRDAYGQWVKNLVQMVLPVLIVTQASAVAGPVGNGTMHFLAVQPVTRGQIVAAGAVADTATVAATTVLATGVVWAGTGLAFSRAPAACLVWATLVWLAGALFFTAVARLASALCPSTGAAAGIGLVVFLVSAAAGFIDGAVRFTPVGCLSYPAGIAAGTASVGDAACAVAAALAGTVLATAAAMAAFSRRQL</sequence>
<feature type="transmembrane region" description="Helical" evidence="1">
    <location>
        <begin position="73"/>
        <end position="91"/>
    </location>
</feature>
<dbReference type="RefSeq" id="WP_207118382.1">
    <property type="nucleotide sequence ID" value="NZ_JAFLEQ010000005.1"/>
</dbReference>
<evidence type="ECO:0000313" key="2">
    <source>
        <dbReference type="EMBL" id="MBN9643640.1"/>
    </source>
</evidence>
<feature type="transmembrane region" description="Helical" evidence="1">
    <location>
        <begin position="180"/>
        <end position="198"/>
    </location>
</feature>
<feature type="transmembrane region" description="Helical" evidence="1">
    <location>
        <begin position="111"/>
        <end position="135"/>
    </location>
</feature>
<proteinExistence type="predicted"/>
<protein>
    <submittedName>
        <fullName evidence="2">ABC transporter permease subunit</fullName>
    </submittedName>
</protein>
<dbReference type="Pfam" id="PF12679">
    <property type="entry name" value="ABC2_membrane_2"/>
    <property type="match status" value="1"/>
</dbReference>
<accession>A0A939IWP4</accession>
<feature type="transmembrane region" description="Helical" evidence="1">
    <location>
        <begin position="20"/>
        <end position="40"/>
    </location>
</feature>
<keyword evidence="1" id="KW-1133">Transmembrane helix</keyword>
<keyword evidence="3" id="KW-1185">Reference proteome</keyword>
<evidence type="ECO:0000313" key="3">
    <source>
        <dbReference type="Proteomes" id="UP000664332"/>
    </source>
</evidence>
<keyword evidence="1" id="KW-0472">Membrane</keyword>
<gene>
    <name evidence="2" type="ORF">JZY06_03205</name>
</gene>
<dbReference type="AlphaFoldDB" id="A0A939IWP4"/>
<feature type="transmembrane region" description="Helical" evidence="1">
    <location>
        <begin position="147"/>
        <end position="168"/>
    </location>
</feature>
<evidence type="ECO:0000256" key="1">
    <source>
        <dbReference type="SAM" id="Phobius"/>
    </source>
</evidence>
<reference evidence="2" key="1">
    <citation type="submission" date="2021-03" db="EMBL/GenBank/DDBJ databases">
        <authorList>
            <person name="Sun Q."/>
        </authorList>
    </citation>
    <scope>NUCLEOTIDE SEQUENCE</scope>
    <source>
        <strain evidence="2">CCM 8862</strain>
    </source>
</reference>